<evidence type="ECO:0000256" key="9">
    <source>
        <dbReference type="ARBA" id="ARBA00023315"/>
    </source>
</evidence>
<evidence type="ECO:0000256" key="8">
    <source>
        <dbReference type="ARBA" id="ARBA00022823"/>
    </source>
</evidence>
<dbReference type="PROSITE" id="PS51826">
    <property type="entry name" value="PSBD"/>
    <property type="match status" value="1"/>
</dbReference>
<dbReference type="InterPro" id="IPR006255">
    <property type="entry name" value="SucB"/>
</dbReference>
<sequence>MSIDIKAPTFPESVADGSVATWHKQVGEAVSRDEPLVDIETDKVVLEVVAPADGVLTEILRGEGDTVLSDEVLAKFAEGAAGSAAAPTAEAPAAAAASADDVKASPAARKMMDEKGLDASAITGTGKGGVITKEDVMNAGSAPAPKAAAAAPVVEVAAGDRVEKRVAMTRLRKRIAERLLDASQKTAMLTTFNEVNMKPVMDLRNQYKDLFEKSHNGTRLGFMSFFVKAACEALKRFPVVNASIDGDDIVYHGYQDVGVAVSTDKGLVVPVLRDTDSMSLAKIEEKIRDFGLRARDGKLGIDEMQGGTFTITNGGVFGSLLSTPILNPPQTAILGMHKIQERPMAVNGKVEILPMMYLAVSYDHRLLDGKDAVQFLVTIKDLLEDPARILLEV</sequence>
<dbReference type="Proteomes" id="UP000610558">
    <property type="component" value="Unassembled WGS sequence"/>
</dbReference>
<evidence type="ECO:0000256" key="2">
    <source>
        <dbReference type="ARBA" id="ARBA00005145"/>
    </source>
</evidence>
<organism evidence="14 15">
    <name type="scientific">Spongiibacter pelagi</name>
    <dbReference type="NCBI Taxonomy" id="2760804"/>
    <lineage>
        <taxon>Bacteria</taxon>
        <taxon>Pseudomonadati</taxon>
        <taxon>Pseudomonadota</taxon>
        <taxon>Gammaproteobacteria</taxon>
        <taxon>Cellvibrionales</taxon>
        <taxon>Spongiibacteraceae</taxon>
        <taxon>Spongiibacter</taxon>
    </lineage>
</organism>
<name>A0A927C0U5_9GAMM</name>
<dbReference type="Gene3D" id="3.30.559.10">
    <property type="entry name" value="Chloramphenicol acetyltransferase-like domain"/>
    <property type="match status" value="1"/>
</dbReference>
<dbReference type="CDD" id="cd06849">
    <property type="entry name" value="lipoyl_domain"/>
    <property type="match status" value="1"/>
</dbReference>
<comment type="similarity">
    <text evidence="3 11">Belongs to the 2-oxoacid dehydrogenase family.</text>
</comment>
<comment type="cofactor">
    <cofactor evidence="11">
        <name>(R)-lipoate</name>
        <dbReference type="ChEBI" id="CHEBI:83088"/>
    </cofactor>
    <text evidence="11">Binds 1 lipoyl cofactor covalently.</text>
</comment>
<evidence type="ECO:0000256" key="7">
    <source>
        <dbReference type="ARBA" id="ARBA00022679"/>
    </source>
</evidence>
<feature type="domain" description="Lipoyl-binding" evidence="12">
    <location>
        <begin position="2"/>
        <end position="77"/>
    </location>
</feature>
<accession>A0A927C0U5</accession>
<dbReference type="PROSITE" id="PS00189">
    <property type="entry name" value="LIPOYL"/>
    <property type="match status" value="1"/>
</dbReference>
<dbReference type="InterPro" id="IPR001078">
    <property type="entry name" value="2-oxoacid_DH_actylTfrase"/>
</dbReference>
<keyword evidence="15" id="KW-1185">Reference proteome</keyword>
<proteinExistence type="inferred from homology"/>
<dbReference type="GO" id="GO:0045252">
    <property type="term" value="C:oxoglutarate dehydrogenase complex"/>
    <property type="evidence" value="ECO:0007669"/>
    <property type="project" value="UniProtKB-UniRule"/>
</dbReference>
<keyword evidence="8 11" id="KW-0450">Lipoyl</keyword>
<evidence type="ECO:0000256" key="3">
    <source>
        <dbReference type="ARBA" id="ARBA00007317"/>
    </source>
</evidence>
<evidence type="ECO:0000256" key="6">
    <source>
        <dbReference type="ARBA" id="ARBA00022532"/>
    </source>
</evidence>
<dbReference type="GO" id="GO:0033512">
    <property type="term" value="P:L-lysine catabolic process to acetyl-CoA via saccharopine"/>
    <property type="evidence" value="ECO:0007669"/>
    <property type="project" value="UniProtKB-UniRule"/>
</dbReference>
<dbReference type="SUPFAM" id="SSF51230">
    <property type="entry name" value="Single hybrid motif"/>
    <property type="match status" value="1"/>
</dbReference>
<comment type="caution">
    <text evidence="14">The sequence shown here is derived from an EMBL/GenBank/DDBJ whole genome shotgun (WGS) entry which is preliminary data.</text>
</comment>
<comment type="catalytic activity">
    <reaction evidence="10 11">
        <text>N(6)-[(R)-dihydrolipoyl]-L-lysyl-[protein] + succinyl-CoA = N(6)-[(R)-S(8)-succinyldihydrolipoyl]-L-lysyl-[protein] + CoA</text>
        <dbReference type="Rhea" id="RHEA:15213"/>
        <dbReference type="Rhea" id="RHEA-COMP:10475"/>
        <dbReference type="Rhea" id="RHEA-COMP:20092"/>
        <dbReference type="ChEBI" id="CHEBI:57287"/>
        <dbReference type="ChEBI" id="CHEBI:57292"/>
        <dbReference type="ChEBI" id="CHEBI:83100"/>
        <dbReference type="ChEBI" id="CHEBI:83120"/>
        <dbReference type="EC" id="2.3.1.61"/>
    </reaction>
</comment>
<evidence type="ECO:0000259" key="12">
    <source>
        <dbReference type="PROSITE" id="PS50968"/>
    </source>
</evidence>
<keyword evidence="9 11" id="KW-0012">Acyltransferase</keyword>
<dbReference type="InterPro" id="IPR003016">
    <property type="entry name" value="2-oxoA_DH_lipoyl-BS"/>
</dbReference>
<evidence type="ECO:0000259" key="13">
    <source>
        <dbReference type="PROSITE" id="PS51826"/>
    </source>
</evidence>
<evidence type="ECO:0000256" key="5">
    <source>
        <dbReference type="ARBA" id="ARBA00019511"/>
    </source>
</evidence>
<dbReference type="InterPro" id="IPR004167">
    <property type="entry name" value="PSBD"/>
</dbReference>
<comment type="pathway">
    <text evidence="2 11">Amino-acid degradation; L-lysine degradation via saccharopine pathway; glutaryl-CoA from L-lysine: step 6/6.</text>
</comment>
<gene>
    <name evidence="14" type="primary">odhB</name>
    <name evidence="14" type="ORF">IB286_09130</name>
</gene>
<dbReference type="InterPro" id="IPR050537">
    <property type="entry name" value="2-oxoacid_dehydrogenase"/>
</dbReference>
<dbReference type="GO" id="GO:0006099">
    <property type="term" value="P:tricarboxylic acid cycle"/>
    <property type="evidence" value="ECO:0007669"/>
    <property type="project" value="UniProtKB-UniRule"/>
</dbReference>
<dbReference type="PANTHER" id="PTHR43416">
    <property type="entry name" value="DIHYDROLIPOYLLYSINE-RESIDUE SUCCINYLTRANSFERASE COMPONENT OF 2-OXOGLUTARATE DEHYDROGENASE COMPLEX, MITOCHONDRIAL-RELATED"/>
    <property type="match status" value="1"/>
</dbReference>
<dbReference type="Pfam" id="PF02817">
    <property type="entry name" value="E3_binding"/>
    <property type="match status" value="1"/>
</dbReference>
<comment type="function">
    <text evidence="1 11">E2 component of the 2-oxoglutarate dehydrogenase (OGDH) complex which catalyzes the second step in the conversion of 2-oxoglutarate to succinyl-CoA and CO(2).</text>
</comment>
<dbReference type="AlphaFoldDB" id="A0A927C0U5"/>
<dbReference type="InterPro" id="IPR000089">
    <property type="entry name" value="Biotin_lipoyl"/>
</dbReference>
<reference evidence="14" key="1">
    <citation type="submission" date="2020-09" db="EMBL/GenBank/DDBJ databases">
        <authorList>
            <person name="Yoon J.-W."/>
        </authorList>
    </citation>
    <scope>NUCLEOTIDE SEQUENCE</scope>
    <source>
        <strain evidence="14">KMU-158</strain>
    </source>
</reference>
<evidence type="ECO:0000313" key="14">
    <source>
        <dbReference type="EMBL" id="MBD2859170.1"/>
    </source>
</evidence>
<dbReference type="EC" id="2.3.1.61" evidence="4 11"/>
<dbReference type="InterPro" id="IPR036625">
    <property type="entry name" value="E3-bd_dom_sf"/>
</dbReference>
<evidence type="ECO:0000256" key="10">
    <source>
        <dbReference type="ARBA" id="ARBA00052761"/>
    </source>
</evidence>
<dbReference type="InterPro" id="IPR023213">
    <property type="entry name" value="CAT-like_dom_sf"/>
</dbReference>
<dbReference type="Gene3D" id="2.40.50.100">
    <property type="match status" value="1"/>
</dbReference>
<dbReference type="Pfam" id="PF00364">
    <property type="entry name" value="Biotin_lipoyl"/>
    <property type="match status" value="1"/>
</dbReference>
<evidence type="ECO:0000256" key="4">
    <source>
        <dbReference type="ARBA" id="ARBA00012945"/>
    </source>
</evidence>
<dbReference type="SUPFAM" id="SSF52777">
    <property type="entry name" value="CoA-dependent acyltransferases"/>
    <property type="match status" value="1"/>
</dbReference>
<dbReference type="GO" id="GO:0004149">
    <property type="term" value="F:dihydrolipoyllysine-residue succinyltransferase activity"/>
    <property type="evidence" value="ECO:0007669"/>
    <property type="project" value="UniProtKB-UniRule"/>
</dbReference>
<evidence type="ECO:0000256" key="11">
    <source>
        <dbReference type="RuleBase" id="RU361138"/>
    </source>
</evidence>
<dbReference type="SUPFAM" id="SSF47005">
    <property type="entry name" value="Peripheral subunit-binding domain of 2-oxo acid dehydrogenase complex"/>
    <property type="match status" value="1"/>
</dbReference>
<keyword evidence="7 11" id="KW-0808">Transferase</keyword>
<evidence type="ECO:0000313" key="15">
    <source>
        <dbReference type="Proteomes" id="UP000610558"/>
    </source>
</evidence>
<dbReference type="EMBL" id="JACXLD010000004">
    <property type="protein sequence ID" value="MBD2859170.1"/>
    <property type="molecule type" value="Genomic_DNA"/>
</dbReference>
<protein>
    <recommendedName>
        <fullName evidence="5 11">Dihydrolipoyllysine-residue succinyltransferase component of 2-oxoglutarate dehydrogenase complex</fullName>
        <ecNumber evidence="4 11">2.3.1.61</ecNumber>
    </recommendedName>
    <alternativeName>
        <fullName evidence="11">2-oxoglutarate dehydrogenase complex component E2</fullName>
    </alternativeName>
</protein>
<feature type="domain" description="Peripheral subunit-binding (PSBD)" evidence="13">
    <location>
        <begin position="103"/>
        <end position="140"/>
    </location>
</feature>
<dbReference type="InterPro" id="IPR011053">
    <property type="entry name" value="Single_hybrid_motif"/>
</dbReference>
<dbReference type="RefSeq" id="WP_190764714.1">
    <property type="nucleotide sequence ID" value="NZ_JACXLD010000004.1"/>
</dbReference>
<dbReference type="GO" id="GO:0005829">
    <property type="term" value="C:cytosol"/>
    <property type="evidence" value="ECO:0007669"/>
    <property type="project" value="TreeGrafter"/>
</dbReference>
<dbReference type="PANTHER" id="PTHR43416:SF5">
    <property type="entry name" value="DIHYDROLIPOYLLYSINE-RESIDUE SUCCINYLTRANSFERASE COMPONENT OF 2-OXOGLUTARATE DEHYDROGENASE COMPLEX, MITOCHONDRIAL"/>
    <property type="match status" value="1"/>
</dbReference>
<dbReference type="NCBIfam" id="NF004309">
    <property type="entry name" value="PRK05704.1"/>
    <property type="match status" value="1"/>
</dbReference>
<evidence type="ECO:0000256" key="1">
    <source>
        <dbReference type="ARBA" id="ARBA00004052"/>
    </source>
</evidence>
<dbReference type="PROSITE" id="PS50968">
    <property type="entry name" value="BIOTINYL_LIPOYL"/>
    <property type="match status" value="1"/>
</dbReference>
<dbReference type="FunFam" id="3.30.559.10:FF:000007">
    <property type="entry name" value="Dihydrolipoamide acetyltransferase component of pyruvate dehydrogenase complex"/>
    <property type="match status" value="1"/>
</dbReference>
<dbReference type="Pfam" id="PF00198">
    <property type="entry name" value="2-oxoacid_dh"/>
    <property type="match status" value="1"/>
</dbReference>
<dbReference type="Gene3D" id="4.10.320.10">
    <property type="entry name" value="E3-binding domain"/>
    <property type="match status" value="1"/>
</dbReference>
<keyword evidence="6 11" id="KW-0816">Tricarboxylic acid cycle</keyword>
<dbReference type="NCBIfam" id="TIGR01347">
    <property type="entry name" value="sucB"/>
    <property type="match status" value="1"/>
</dbReference>